<reference evidence="4 5" key="1">
    <citation type="submission" date="2018-03" db="EMBL/GenBank/DDBJ databases">
        <title>The ancient ancestry and fast evolution of plastids.</title>
        <authorList>
            <person name="Moore K.R."/>
            <person name="Magnabosco C."/>
            <person name="Momper L."/>
            <person name="Gold D.A."/>
            <person name="Bosak T."/>
            <person name="Fournier G.P."/>
        </authorList>
    </citation>
    <scope>NUCLEOTIDE SEQUENCE [LARGE SCALE GENOMIC DNA]</scope>
    <source>
        <strain evidence="4 5">CCALA 037</strain>
    </source>
</reference>
<protein>
    <submittedName>
        <fullName evidence="4">DUF1768 domain-containing protein</fullName>
    </submittedName>
</protein>
<feature type="domain" description="NADAR" evidence="3">
    <location>
        <begin position="10"/>
        <end position="148"/>
    </location>
</feature>
<dbReference type="NCBIfam" id="TIGR02464">
    <property type="entry name" value="ribofla_fusion"/>
    <property type="match status" value="1"/>
</dbReference>
<dbReference type="CDD" id="cd15457">
    <property type="entry name" value="NADAR"/>
    <property type="match status" value="1"/>
</dbReference>
<sequence>MTETTGVVNFYSVSDEFGEFSNFAPYPFTLDGEWWPTSEHYFQAQKFEDNTYKAKIRKSNSPMLAARMGRDRKQKLRRDWESVKVGVMRAAVLAKFTQHEELRVRLLSTGDLKLVEHTENDDYWGDGGDGSGKNMLGRILMQVRESLRLSQDAE</sequence>
<dbReference type="RefSeq" id="WP_106312014.1">
    <property type="nucleotide sequence ID" value="NZ_PVWO01000565.1"/>
</dbReference>
<comment type="caution">
    <text evidence="4">The sequence shown here is derived from an EMBL/GenBank/DDBJ whole genome shotgun (WGS) entry which is preliminary data.</text>
</comment>
<gene>
    <name evidence="4" type="ORF">C7B77_26410</name>
</gene>
<dbReference type="EMBL" id="PVWO01000565">
    <property type="protein sequence ID" value="PSB42966.1"/>
    <property type="molecule type" value="Genomic_DNA"/>
</dbReference>
<evidence type="ECO:0000256" key="2">
    <source>
        <dbReference type="ARBA" id="ARBA00000751"/>
    </source>
</evidence>
<dbReference type="InterPro" id="IPR012816">
    <property type="entry name" value="NADAR"/>
</dbReference>
<evidence type="ECO:0000259" key="3">
    <source>
        <dbReference type="Pfam" id="PF08719"/>
    </source>
</evidence>
<dbReference type="InterPro" id="IPR037238">
    <property type="entry name" value="YbiA-like_sf"/>
</dbReference>
<comment type="catalytic activity">
    <reaction evidence="2">
        <text>2,5-diamino-6-hydroxy-4-(5-phosphoribosylamino)-pyrimidine + H2O = 2,5,6-triamino-4-hydroxypyrimidine + D-ribose 5-phosphate</text>
        <dbReference type="Rhea" id="RHEA:23436"/>
        <dbReference type="ChEBI" id="CHEBI:15377"/>
        <dbReference type="ChEBI" id="CHEBI:58614"/>
        <dbReference type="ChEBI" id="CHEBI:78346"/>
        <dbReference type="ChEBI" id="CHEBI:137796"/>
    </reaction>
</comment>
<keyword evidence="5" id="KW-1185">Reference proteome</keyword>
<evidence type="ECO:0000256" key="1">
    <source>
        <dbReference type="ARBA" id="ARBA00000022"/>
    </source>
</evidence>
<proteinExistence type="predicted"/>
<evidence type="ECO:0000313" key="4">
    <source>
        <dbReference type="EMBL" id="PSB42966.1"/>
    </source>
</evidence>
<name>A0A2T1FDA3_9CYAN</name>
<dbReference type="Proteomes" id="UP000238937">
    <property type="component" value="Unassembled WGS sequence"/>
</dbReference>
<comment type="catalytic activity">
    <reaction evidence="1">
        <text>5-amino-6-(5-phospho-D-ribosylamino)uracil + H2O = 5,6-diaminouracil + D-ribose 5-phosphate</text>
        <dbReference type="Rhea" id="RHEA:55020"/>
        <dbReference type="ChEBI" id="CHEBI:15377"/>
        <dbReference type="ChEBI" id="CHEBI:46252"/>
        <dbReference type="ChEBI" id="CHEBI:58453"/>
        <dbReference type="ChEBI" id="CHEBI:78346"/>
    </reaction>
</comment>
<evidence type="ECO:0000313" key="5">
    <source>
        <dbReference type="Proteomes" id="UP000238937"/>
    </source>
</evidence>
<dbReference type="SUPFAM" id="SSF143990">
    <property type="entry name" value="YbiA-like"/>
    <property type="match status" value="1"/>
</dbReference>
<dbReference type="AlphaFoldDB" id="A0A2T1FDA3"/>
<organism evidence="4 5">
    <name type="scientific">Chamaesiphon polymorphus CCALA 037</name>
    <dbReference type="NCBI Taxonomy" id="2107692"/>
    <lineage>
        <taxon>Bacteria</taxon>
        <taxon>Bacillati</taxon>
        <taxon>Cyanobacteriota</taxon>
        <taxon>Cyanophyceae</taxon>
        <taxon>Gomontiellales</taxon>
        <taxon>Chamaesiphonaceae</taxon>
        <taxon>Chamaesiphon</taxon>
    </lineage>
</organism>
<accession>A0A2T1FDA3</accession>
<dbReference type="OrthoDB" id="67297at2"/>
<dbReference type="Gene3D" id="1.10.357.40">
    <property type="entry name" value="YbiA-like"/>
    <property type="match status" value="1"/>
</dbReference>
<dbReference type="Pfam" id="PF08719">
    <property type="entry name" value="NADAR"/>
    <property type="match status" value="1"/>
</dbReference>